<organism evidence="2 3">
    <name type="scientific">Winkia neuii subsp. anitrata</name>
    <dbReference type="NCBI Taxonomy" id="29318"/>
    <lineage>
        <taxon>Bacteria</taxon>
        <taxon>Bacillati</taxon>
        <taxon>Actinomycetota</taxon>
        <taxon>Actinomycetes</taxon>
        <taxon>Actinomycetales</taxon>
        <taxon>Actinomycetaceae</taxon>
        <taxon>Winkia</taxon>
    </lineage>
</organism>
<dbReference type="Proteomes" id="UP001211044">
    <property type="component" value="Chromosome"/>
</dbReference>
<feature type="transmembrane region" description="Helical" evidence="1">
    <location>
        <begin position="14"/>
        <end position="33"/>
    </location>
</feature>
<gene>
    <name evidence="2" type="ORF">PIG85_04165</name>
</gene>
<evidence type="ECO:0008006" key="4">
    <source>
        <dbReference type="Google" id="ProtNLM"/>
    </source>
</evidence>
<evidence type="ECO:0000256" key="1">
    <source>
        <dbReference type="SAM" id="Phobius"/>
    </source>
</evidence>
<accession>A0AB38XRB5</accession>
<dbReference type="EMBL" id="CP116394">
    <property type="protein sequence ID" value="WCE46852.1"/>
    <property type="molecule type" value="Genomic_DNA"/>
</dbReference>
<name>A0AB38XRB5_9ACTO</name>
<dbReference type="RefSeq" id="WP_004806106.1">
    <property type="nucleotide sequence ID" value="NZ_CP116394.1"/>
</dbReference>
<keyword evidence="1" id="KW-0812">Transmembrane</keyword>
<evidence type="ECO:0000313" key="2">
    <source>
        <dbReference type="EMBL" id="WCE46852.1"/>
    </source>
</evidence>
<sequence>MEQVRRAMAAARKAVLVSYLATSILGLIGGQVWRGRPGLIAALVAAAIGAVLCLATMAVNYYGVKYPDYIAPALGGGMLLKLVALAVGLCLSRRFVCIDTVVLGITLTVMIVVTMFAETVALVRSRIAYVDPKAQLAPTLEGEDR</sequence>
<keyword evidence="1" id="KW-1133">Transmembrane helix</keyword>
<protein>
    <recommendedName>
        <fullName evidence="4">ATP synthase subunit I</fullName>
    </recommendedName>
</protein>
<proteinExistence type="predicted"/>
<keyword evidence="1" id="KW-0472">Membrane</keyword>
<reference evidence="2" key="1">
    <citation type="submission" date="2023-01" db="EMBL/GenBank/DDBJ databases">
        <title>Comparative Genomic Analysis of the Clinically-Derived Winkia Strain NY0527 Provides Evidence into the Taxonomic Reassignment of Winkia neuii and Characterizes Their Virulence Traits.</title>
        <authorList>
            <person name="Cai X."/>
            <person name="Peng Y."/>
            <person name="Li M."/>
            <person name="Qiu Y."/>
            <person name="Wang Y."/>
            <person name="Xu L."/>
            <person name="Hou Q."/>
        </authorList>
    </citation>
    <scope>NUCLEOTIDE SEQUENCE</scope>
    <source>
        <strain evidence="2">NY0527</strain>
    </source>
</reference>
<dbReference type="KEGG" id="wne:PIG85_04165"/>
<dbReference type="AlphaFoldDB" id="A0AB38XRB5"/>
<feature type="transmembrane region" description="Helical" evidence="1">
    <location>
        <begin position="69"/>
        <end position="89"/>
    </location>
</feature>
<feature type="transmembrane region" description="Helical" evidence="1">
    <location>
        <begin position="101"/>
        <end position="123"/>
    </location>
</feature>
<evidence type="ECO:0000313" key="3">
    <source>
        <dbReference type="Proteomes" id="UP001211044"/>
    </source>
</evidence>
<feature type="transmembrane region" description="Helical" evidence="1">
    <location>
        <begin position="39"/>
        <end position="62"/>
    </location>
</feature>